<dbReference type="HOGENOM" id="CLU_1267686_0_0_1"/>
<dbReference type="Proteomes" id="UP000002748">
    <property type="component" value="Unassembled WGS sequence"/>
</dbReference>
<proteinExistence type="predicted"/>
<dbReference type="KEGG" id="tasa:A1Q1_05181"/>
<accession>J6EP86</accession>
<dbReference type="GeneID" id="25988693"/>
<name>J6EP86_TRIAS</name>
<dbReference type="VEuPathDB" id="FungiDB:A1Q1_05181"/>
<sequence length="184" mass="20589">MSYRIQGDLKLLRVVACLKFGELESRVKFIEEKQTGFPWNSGTPECYDETGSNLGQLDILAVEQSPLLQTSTRYPEINAKSENAFGLENYDFDPIATGLLEELEAKAAGNAERFTKLQGDMKSLLTIYEVLLSDTGYLVGGNLSAPDLFHIPVIYALKKDFKNVETWWNTLAGLGDTLKITQWN</sequence>
<comment type="caution">
    <text evidence="1">The sequence shown here is derived from an EMBL/GenBank/DDBJ whole genome shotgun (WGS) entry which is preliminary data.</text>
</comment>
<evidence type="ECO:0000313" key="2">
    <source>
        <dbReference type="Proteomes" id="UP000002748"/>
    </source>
</evidence>
<reference evidence="1 2" key="1">
    <citation type="journal article" date="2012" name="Eukaryot. Cell">
        <title>Draft genome sequence of CBS 2479, the standard type strain of Trichosporon asahii.</title>
        <authorList>
            <person name="Yang R.Y."/>
            <person name="Li H.T."/>
            <person name="Zhu H."/>
            <person name="Zhou G.P."/>
            <person name="Wang M."/>
            <person name="Wang L."/>
        </authorList>
    </citation>
    <scope>NUCLEOTIDE SEQUENCE [LARGE SCALE GENOMIC DNA]</scope>
    <source>
        <strain evidence="2">ATCC 90039 / CBS 2479 / JCM 2466 / KCTC 7840 / NCYC 2677 / UAMH 7654</strain>
    </source>
</reference>
<gene>
    <name evidence="1" type="ORF">A1Q1_05181</name>
</gene>
<evidence type="ECO:0000313" key="1">
    <source>
        <dbReference type="EMBL" id="EJT46224.1"/>
    </source>
</evidence>
<dbReference type="SUPFAM" id="SSF47616">
    <property type="entry name" value="GST C-terminal domain-like"/>
    <property type="match status" value="1"/>
</dbReference>
<dbReference type="OrthoDB" id="249703at2759"/>
<dbReference type="InterPro" id="IPR036282">
    <property type="entry name" value="Glutathione-S-Trfase_C_sf"/>
</dbReference>
<dbReference type="AlphaFoldDB" id="J6EP86"/>
<dbReference type="Gene3D" id="1.20.1050.10">
    <property type="match status" value="1"/>
</dbReference>
<dbReference type="EMBL" id="ALBS01000299">
    <property type="protein sequence ID" value="EJT46224.1"/>
    <property type="molecule type" value="Genomic_DNA"/>
</dbReference>
<dbReference type="RefSeq" id="XP_014177463.1">
    <property type="nucleotide sequence ID" value="XM_014321988.1"/>
</dbReference>
<organism evidence="1 2">
    <name type="scientific">Trichosporon asahii var. asahii (strain ATCC 90039 / CBS 2479 / JCM 2466 / KCTC 7840 / NBRC 103889/ NCYC 2677 / UAMH 7654)</name>
    <name type="common">Yeast</name>
    <dbReference type="NCBI Taxonomy" id="1186058"/>
    <lineage>
        <taxon>Eukaryota</taxon>
        <taxon>Fungi</taxon>
        <taxon>Dikarya</taxon>
        <taxon>Basidiomycota</taxon>
        <taxon>Agaricomycotina</taxon>
        <taxon>Tremellomycetes</taxon>
        <taxon>Trichosporonales</taxon>
        <taxon>Trichosporonaceae</taxon>
        <taxon>Trichosporon</taxon>
    </lineage>
</organism>
<evidence type="ECO:0008006" key="3">
    <source>
        <dbReference type="Google" id="ProtNLM"/>
    </source>
</evidence>
<protein>
    <recommendedName>
        <fullName evidence="3">Glutathione S-transferase C-terminal domain-containing protein</fullName>
    </recommendedName>
</protein>